<sequence length="467" mass="52597">MAKIISQDTYDEVLKENIIEFSMTIDEARAETIKQFEAQGINLANIIQDLNINENSGVPVINESIDALKMHVEGNKILNVNELNNQLDILASELSKTVPHRVHASKRNAQEYLLKIIESEINNGHQDSILHKAILCAHAMTTKNPDIFDSSSLSTIVKLLDTQSNERIICDILKWIQKACLLHEMNRQMIMNEEILVKHLKPLLFKDDTSIIKNVCMCFRYLIADDDIRVEFGKAHEHARLIANECLIDLTQLLVKFKDDSNTLADIMLTMAALAVRNEFCQLIADNNGVTLIMDAMVSFPDSIKIQRESFKIFKALGGNDSVKATIIKAGAAPVLESSLNRHKADEILAKNALACISTLSLRSKENAIALFEAGLPETIVDTLKIHEKNKLIQRNGAWAIRNMVSRSKEEQNQTWMDFGVEEILEKARKNHPSIDQDCRSALRDLGAKVHLNEEWKGVAEKQISNE</sequence>
<comment type="caution">
    <text evidence="2">The sequence shown here is derived from an EMBL/GenBank/DDBJ whole genome shotgun (WGS) entry which is preliminary data.</text>
</comment>
<reference evidence="2" key="1">
    <citation type="submission" date="2021-03" db="EMBL/GenBank/DDBJ databases">
        <title>Chromosome level genome of the anhydrobiotic midge Polypedilum vanderplanki.</title>
        <authorList>
            <person name="Yoshida Y."/>
            <person name="Kikawada T."/>
            <person name="Gusev O."/>
        </authorList>
    </citation>
    <scope>NUCLEOTIDE SEQUENCE</scope>
    <source>
        <strain evidence="2">NIAS01</strain>
        <tissue evidence="2">Whole body or cell culture</tissue>
    </source>
</reference>
<evidence type="ECO:0000256" key="1">
    <source>
        <dbReference type="ARBA" id="ARBA00022737"/>
    </source>
</evidence>
<dbReference type="InterPro" id="IPR000225">
    <property type="entry name" value="Armadillo"/>
</dbReference>
<dbReference type="SMART" id="SM00185">
    <property type="entry name" value="ARM"/>
    <property type="match status" value="3"/>
</dbReference>
<dbReference type="Proteomes" id="UP001107558">
    <property type="component" value="Chromosome 2"/>
</dbReference>
<accession>A0A9J6C476</accession>
<protein>
    <submittedName>
        <fullName evidence="2">Uncharacterized protein</fullName>
    </submittedName>
</protein>
<dbReference type="SUPFAM" id="SSF48371">
    <property type="entry name" value="ARM repeat"/>
    <property type="match status" value="1"/>
</dbReference>
<dbReference type="PANTHER" id="PTHR22895:SF0">
    <property type="entry name" value="ARMADILLO REPEAT-CONTAINING PROTEIN 6"/>
    <property type="match status" value="1"/>
</dbReference>
<dbReference type="InterPro" id="IPR011989">
    <property type="entry name" value="ARM-like"/>
</dbReference>
<dbReference type="AlphaFoldDB" id="A0A9J6C476"/>
<organism evidence="2 3">
    <name type="scientific">Polypedilum vanderplanki</name>
    <name type="common">Sleeping chironomid midge</name>
    <dbReference type="NCBI Taxonomy" id="319348"/>
    <lineage>
        <taxon>Eukaryota</taxon>
        <taxon>Metazoa</taxon>
        <taxon>Ecdysozoa</taxon>
        <taxon>Arthropoda</taxon>
        <taxon>Hexapoda</taxon>
        <taxon>Insecta</taxon>
        <taxon>Pterygota</taxon>
        <taxon>Neoptera</taxon>
        <taxon>Endopterygota</taxon>
        <taxon>Diptera</taxon>
        <taxon>Nematocera</taxon>
        <taxon>Chironomoidea</taxon>
        <taxon>Chironomidae</taxon>
        <taxon>Chironominae</taxon>
        <taxon>Polypedilum</taxon>
        <taxon>Polypedilum</taxon>
    </lineage>
</organism>
<keyword evidence="1" id="KW-0677">Repeat</keyword>
<evidence type="ECO:0000313" key="3">
    <source>
        <dbReference type="Proteomes" id="UP001107558"/>
    </source>
</evidence>
<dbReference type="Gene3D" id="1.25.10.10">
    <property type="entry name" value="Leucine-rich Repeat Variant"/>
    <property type="match status" value="1"/>
</dbReference>
<gene>
    <name evidence="2" type="ORF">PVAND_006610</name>
</gene>
<dbReference type="EMBL" id="JADBJN010000002">
    <property type="protein sequence ID" value="KAG5676802.1"/>
    <property type="molecule type" value="Genomic_DNA"/>
</dbReference>
<dbReference type="InterPro" id="IPR016024">
    <property type="entry name" value="ARM-type_fold"/>
</dbReference>
<keyword evidence="3" id="KW-1185">Reference proteome</keyword>
<dbReference type="GO" id="GO:0002244">
    <property type="term" value="P:hematopoietic progenitor cell differentiation"/>
    <property type="evidence" value="ECO:0007669"/>
    <property type="project" value="TreeGrafter"/>
</dbReference>
<dbReference type="PANTHER" id="PTHR22895">
    <property type="entry name" value="ARMADILLO REPEAT-CONTAINING PROTEIN 6"/>
    <property type="match status" value="1"/>
</dbReference>
<evidence type="ECO:0000313" key="2">
    <source>
        <dbReference type="EMBL" id="KAG5676802.1"/>
    </source>
</evidence>
<proteinExistence type="predicted"/>
<name>A0A9J6C476_POLVA</name>
<dbReference type="OrthoDB" id="449062at2759"/>